<organism evidence="1 2">
    <name type="scientific">Lactuca sativa</name>
    <name type="common">Garden lettuce</name>
    <dbReference type="NCBI Taxonomy" id="4236"/>
    <lineage>
        <taxon>Eukaryota</taxon>
        <taxon>Viridiplantae</taxon>
        <taxon>Streptophyta</taxon>
        <taxon>Embryophyta</taxon>
        <taxon>Tracheophyta</taxon>
        <taxon>Spermatophyta</taxon>
        <taxon>Magnoliopsida</taxon>
        <taxon>eudicotyledons</taxon>
        <taxon>Gunneridae</taxon>
        <taxon>Pentapetalae</taxon>
        <taxon>asterids</taxon>
        <taxon>campanulids</taxon>
        <taxon>Asterales</taxon>
        <taxon>Asteraceae</taxon>
        <taxon>Cichorioideae</taxon>
        <taxon>Cichorieae</taxon>
        <taxon>Lactucinae</taxon>
        <taxon>Lactuca</taxon>
    </lineage>
</organism>
<protein>
    <submittedName>
        <fullName evidence="1">Uncharacterized protein</fullName>
    </submittedName>
</protein>
<reference evidence="1 2" key="1">
    <citation type="journal article" date="2017" name="Nat. Commun.">
        <title>Genome assembly with in vitro proximity ligation data and whole-genome triplication in lettuce.</title>
        <authorList>
            <person name="Reyes-Chin-Wo S."/>
            <person name="Wang Z."/>
            <person name="Yang X."/>
            <person name="Kozik A."/>
            <person name="Arikit S."/>
            <person name="Song C."/>
            <person name="Xia L."/>
            <person name="Froenicke L."/>
            <person name="Lavelle D.O."/>
            <person name="Truco M.J."/>
            <person name="Xia R."/>
            <person name="Zhu S."/>
            <person name="Xu C."/>
            <person name="Xu H."/>
            <person name="Xu X."/>
            <person name="Cox K."/>
            <person name="Korf I."/>
            <person name="Meyers B.C."/>
            <person name="Michelmore R.W."/>
        </authorList>
    </citation>
    <scope>NUCLEOTIDE SEQUENCE [LARGE SCALE GENOMIC DNA]</scope>
    <source>
        <strain evidence="2">cv. Salinas</strain>
        <tissue evidence="1">Seedlings</tissue>
    </source>
</reference>
<proteinExistence type="predicted"/>
<gene>
    <name evidence="1" type="ORF">LSAT_V11C900466140</name>
</gene>
<dbReference type="AlphaFoldDB" id="A0A9R1WT45"/>
<name>A0A9R1WT45_LACSA</name>
<sequence length="87" mass="9992">MIATFTRMTVEDSKRLLSPEFYPSWVAFSQRQKLRASFVEDRGEGITMELEMNWDGNPSIILDIKTRIGVGLPVQGPVNHMFMLDIM</sequence>
<dbReference type="EMBL" id="NBSK02000009">
    <property type="protein sequence ID" value="KAJ0185799.1"/>
    <property type="molecule type" value="Genomic_DNA"/>
</dbReference>
<evidence type="ECO:0000313" key="2">
    <source>
        <dbReference type="Proteomes" id="UP000235145"/>
    </source>
</evidence>
<dbReference type="Proteomes" id="UP000235145">
    <property type="component" value="Unassembled WGS sequence"/>
</dbReference>
<accession>A0A9R1WT45</accession>
<evidence type="ECO:0000313" key="1">
    <source>
        <dbReference type="EMBL" id="KAJ0185799.1"/>
    </source>
</evidence>
<comment type="caution">
    <text evidence="1">The sequence shown here is derived from an EMBL/GenBank/DDBJ whole genome shotgun (WGS) entry which is preliminary data.</text>
</comment>
<keyword evidence="2" id="KW-1185">Reference proteome</keyword>